<dbReference type="OrthoDB" id="684662at2759"/>
<protein>
    <submittedName>
        <fullName evidence="1">Uncharacterized protein</fullName>
    </submittedName>
</protein>
<organism evidence="1 2">
    <name type="scientific">Eragrostis curvula</name>
    <name type="common">weeping love grass</name>
    <dbReference type="NCBI Taxonomy" id="38414"/>
    <lineage>
        <taxon>Eukaryota</taxon>
        <taxon>Viridiplantae</taxon>
        <taxon>Streptophyta</taxon>
        <taxon>Embryophyta</taxon>
        <taxon>Tracheophyta</taxon>
        <taxon>Spermatophyta</taxon>
        <taxon>Magnoliopsida</taxon>
        <taxon>Liliopsida</taxon>
        <taxon>Poales</taxon>
        <taxon>Poaceae</taxon>
        <taxon>PACMAD clade</taxon>
        <taxon>Chloridoideae</taxon>
        <taxon>Eragrostideae</taxon>
        <taxon>Eragrostidinae</taxon>
        <taxon>Eragrostis</taxon>
    </lineage>
</organism>
<dbReference type="Proteomes" id="UP000324897">
    <property type="component" value="Unassembled WGS sequence"/>
</dbReference>
<proteinExistence type="predicted"/>
<gene>
    <name evidence="1" type="ORF">EJB05_15752</name>
</gene>
<comment type="caution">
    <text evidence="1">The sequence shown here is derived from an EMBL/GenBank/DDBJ whole genome shotgun (WGS) entry which is preliminary data.</text>
</comment>
<name>A0A5J9VD84_9POAL</name>
<feature type="non-terminal residue" evidence="1">
    <location>
        <position position="1"/>
    </location>
</feature>
<dbReference type="AlphaFoldDB" id="A0A5J9VD84"/>
<evidence type="ECO:0000313" key="2">
    <source>
        <dbReference type="Proteomes" id="UP000324897"/>
    </source>
</evidence>
<reference evidence="1 2" key="1">
    <citation type="journal article" date="2019" name="Sci. Rep.">
        <title>A high-quality genome of Eragrostis curvula grass provides insights into Poaceae evolution and supports new strategies to enhance forage quality.</title>
        <authorList>
            <person name="Carballo J."/>
            <person name="Santos B.A.C.M."/>
            <person name="Zappacosta D."/>
            <person name="Garbus I."/>
            <person name="Selva J.P."/>
            <person name="Gallo C.A."/>
            <person name="Diaz A."/>
            <person name="Albertini E."/>
            <person name="Caccamo M."/>
            <person name="Echenique V."/>
        </authorList>
    </citation>
    <scope>NUCLEOTIDE SEQUENCE [LARGE SCALE GENOMIC DNA]</scope>
    <source>
        <strain evidence="2">cv. Victoria</strain>
        <tissue evidence="1">Leaf</tissue>
    </source>
</reference>
<dbReference type="Gramene" id="TVU33936">
    <property type="protein sequence ID" value="TVU33936"/>
    <property type="gene ID" value="EJB05_15752"/>
</dbReference>
<sequence>MSRFVREAVRALVGMKGFPHDPRPYSGLFLATSVPSGPGHLGLVRTRPALRELNALFAPEAFLLDATYALGAAALHARPSLGRAGCPTRDAEGNAEDAEIRGIFMAVVDAKDCRFEDALGAAARLASEHPDSPNPRLLAAAFCYLLRRNDECEQWLDSLPEDASLPRPRENACFYLGLVAATLGGAPGAFAGSEDRVASAAFQLLNCRAAIDGDMSVSQIILTLFLQLGSRRTCKDPALKRNGIGIFGTVSGAFKALSGRAGTLVTGSARCGTQVSVLDASQALLSTVVLHAPPLSGERVRDAARVAELDLARAVEEGDACTAASLRLLLAFLAVRDGRFGDALERYAEVARDNPSDPWPRYLAHIVSLFVGQREECDKWKASYDSLDPGSKEERRALCTLKDELVVALALGGSPVAFNEHLPNARIAVMDAAASRVDDALVSALQDKEKSVVERLELRAVRAFLHAWAWLMLKELQGKNDDATE</sequence>
<dbReference type="SUPFAM" id="SSF48452">
    <property type="entry name" value="TPR-like"/>
    <property type="match status" value="1"/>
</dbReference>
<evidence type="ECO:0000313" key="1">
    <source>
        <dbReference type="EMBL" id="TVU33936.1"/>
    </source>
</evidence>
<accession>A0A5J9VD84</accession>
<keyword evidence="2" id="KW-1185">Reference proteome</keyword>
<dbReference type="EMBL" id="RWGY01000009">
    <property type="protein sequence ID" value="TVU33936.1"/>
    <property type="molecule type" value="Genomic_DNA"/>
</dbReference>
<dbReference type="InterPro" id="IPR011990">
    <property type="entry name" value="TPR-like_helical_dom_sf"/>
</dbReference>